<dbReference type="InterPro" id="IPR005320">
    <property type="entry name" value="Peptidase_S51"/>
</dbReference>
<keyword evidence="2" id="KW-0645">Protease</keyword>
<keyword evidence="3" id="KW-0378">Hydrolase</keyword>
<gene>
    <name evidence="5" type="ORF">CRIB_1559</name>
</gene>
<keyword evidence="6" id="KW-1185">Reference proteome</keyword>
<organism evidence="5 6">
    <name type="scientific">Romboutsia ilealis</name>
    <dbReference type="NCBI Taxonomy" id="1115758"/>
    <lineage>
        <taxon>Bacteria</taxon>
        <taxon>Bacillati</taxon>
        <taxon>Bacillota</taxon>
        <taxon>Clostridia</taxon>
        <taxon>Peptostreptococcales</taxon>
        <taxon>Peptostreptococcaceae</taxon>
        <taxon>Romboutsia</taxon>
    </lineage>
</organism>
<dbReference type="KEGG" id="ril:CRIB_1559"/>
<evidence type="ECO:0000256" key="2">
    <source>
        <dbReference type="ARBA" id="ARBA00022670"/>
    </source>
</evidence>
<protein>
    <submittedName>
        <fullName evidence="5">Peptidase S51 dipeptidase E</fullName>
    </submittedName>
</protein>
<name>A0A1V1I1R8_9FIRM</name>
<dbReference type="RefSeq" id="WP_180701709.1">
    <property type="nucleotide sequence ID" value="NZ_LN555523.1"/>
</dbReference>
<dbReference type="AlphaFoldDB" id="A0A1V1I1R8"/>
<dbReference type="GO" id="GO:0006508">
    <property type="term" value="P:proteolysis"/>
    <property type="evidence" value="ECO:0007669"/>
    <property type="project" value="UniProtKB-KW"/>
</dbReference>
<dbReference type="SUPFAM" id="SSF52317">
    <property type="entry name" value="Class I glutamine amidotransferase-like"/>
    <property type="match status" value="1"/>
</dbReference>
<accession>A0A1V1I1R8</accession>
<evidence type="ECO:0000256" key="3">
    <source>
        <dbReference type="ARBA" id="ARBA00022801"/>
    </source>
</evidence>
<dbReference type="GeneID" id="82205593"/>
<dbReference type="GO" id="GO:0008236">
    <property type="term" value="F:serine-type peptidase activity"/>
    <property type="evidence" value="ECO:0007669"/>
    <property type="project" value="UniProtKB-KW"/>
</dbReference>
<dbReference type="EMBL" id="LN555523">
    <property type="protein sequence ID" value="CED94166.1"/>
    <property type="molecule type" value="Genomic_DNA"/>
</dbReference>
<dbReference type="Pfam" id="PF03575">
    <property type="entry name" value="Peptidase_S51"/>
    <property type="match status" value="1"/>
</dbReference>
<evidence type="ECO:0000256" key="4">
    <source>
        <dbReference type="ARBA" id="ARBA00022825"/>
    </source>
</evidence>
<sequence>MINLLLSLNNFDENWCYSILKDIIKKDYNVLIVPLSYNDNWLKDENDWNKAFNSEYGTHYKEIVSPFLSYGICENNIKWINQFIDSIDLMKEKIRNSDILFFTGGYPDKMMAKFQKYDLIHELENFNGIMIGTSAGAMVQISEFHITKDSDYERYSYYIGLNIIKDFDVEVHFENKEIQNISILRCIKEKKKPVYSITNNGAVLVIDGKAYTLGDAKKWDVPGHYY</sequence>
<evidence type="ECO:0000256" key="1">
    <source>
        <dbReference type="ARBA" id="ARBA00006534"/>
    </source>
</evidence>
<dbReference type="Proteomes" id="UP000245622">
    <property type="component" value="Chromosome 1"/>
</dbReference>
<dbReference type="InterPro" id="IPR029062">
    <property type="entry name" value="Class_I_gatase-like"/>
</dbReference>
<comment type="similarity">
    <text evidence="1">Belongs to the peptidase S51 family.</text>
</comment>
<evidence type="ECO:0000313" key="5">
    <source>
        <dbReference type="EMBL" id="CED94166.1"/>
    </source>
</evidence>
<reference evidence="5 6" key="1">
    <citation type="submission" date="2014-04" db="EMBL/GenBank/DDBJ databases">
        <authorList>
            <person name="Hornung B.V."/>
        </authorList>
    </citation>
    <scope>NUCLEOTIDE SEQUENCE [LARGE SCALE GENOMIC DNA]</scope>
    <source>
        <strain evidence="5 6">CRIB</strain>
    </source>
</reference>
<keyword evidence="4" id="KW-0720">Serine protease</keyword>
<dbReference type="Gene3D" id="3.40.50.880">
    <property type="match status" value="1"/>
</dbReference>
<proteinExistence type="inferred from homology"/>
<evidence type="ECO:0000313" key="6">
    <source>
        <dbReference type="Proteomes" id="UP000245622"/>
    </source>
</evidence>